<accession>A0AAC8Q582</accession>
<protein>
    <submittedName>
        <fullName evidence="2">Uncharacterized protein</fullName>
    </submittedName>
</protein>
<dbReference type="KEGG" id="age:AA314_02825"/>
<dbReference type="Proteomes" id="UP000035579">
    <property type="component" value="Chromosome"/>
</dbReference>
<dbReference type="AlphaFoldDB" id="A0AAC8Q582"/>
<gene>
    <name evidence="2" type="ORF">AA314_02825</name>
</gene>
<evidence type="ECO:0000313" key="2">
    <source>
        <dbReference type="EMBL" id="AKJ01199.1"/>
    </source>
</evidence>
<evidence type="ECO:0000256" key="1">
    <source>
        <dbReference type="SAM" id="MobiDB-lite"/>
    </source>
</evidence>
<reference evidence="2 3" key="1">
    <citation type="submission" date="2015-05" db="EMBL/GenBank/DDBJ databases">
        <title>Genome assembly of Archangium gephyra DSM 2261.</title>
        <authorList>
            <person name="Sharma G."/>
            <person name="Subramanian S."/>
        </authorList>
    </citation>
    <scope>NUCLEOTIDE SEQUENCE [LARGE SCALE GENOMIC DNA]</scope>
    <source>
        <strain evidence="2 3">DSM 2261</strain>
    </source>
</reference>
<feature type="region of interest" description="Disordered" evidence="1">
    <location>
        <begin position="18"/>
        <end position="38"/>
    </location>
</feature>
<proteinExistence type="predicted"/>
<evidence type="ECO:0000313" key="3">
    <source>
        <dbReference type="Proteomes" id="UP000035579"/>
    </source>
</evidence>
<dbReference type="EMBL" id="CP011509">
    <property type="protein sequence ID" value="AKJ01199.1"/>
    <property type="molecule type" value="Genomic_DNA"/>
</dbReference>
<name>A0AAC8Q582_9BACT</name>
<sequence>MLHPASQGLCFARGRCAPTMPRDFPSGGEGSGRECTAP</sequence>
<organism evidence="2 3">
    <name type="scientific">Archangium gephyra</name>
    <dbReference type="NCBI Taxonomy" id="48"/>
    <lineage>
        <taxon>Bacteria</taxon>
        <taxon>Pseudomonadati</taxon>
        <taxon>Myxococcota</taxon>
        <taxon>Myxococcia</taxon>
        <taxon>Myxococcales</taxon>
        <taxon>Cystobacterineae</taxon>
        <taxon>Archangiaceae</taxon>
        <taxon>Archangium</taxon>
    </lineage>
</organism>